<keyword evidence="4 6" id="KW-1133">Transmembrane helix</keyword>
<name>A0ABT4JBF7_9RHOB</name>
<dbReference type="Pfam" id="PF01594">
    <property type="entry name" value="AI-2E_transport"/>
    <property type="match status" value="1"/>
</dbReference>
<proteinExistence type="inferred from homology"/>
<dbReference type="Proteomes" id="UP001149822">
    <property type="component" value="Unassembled WGS sequence"/>
</dbReference>
<comment type="caution">
    <text evidence="7">The sequence shown here is derived from an EMBL/GenBank/DDBJ whole genome shotgun (WGS) entry which is preliminary data.</text>
</comment>
<feature type="non-terminal residue" evidence="7">
    <location>
        <position position="1"/>
    </location>
</feature>
<feature type="transmembrane region" description="Helical" evidence="6">
    <location>
        <begin position="71"/>
        <end position="102"/>
    </location>
</feature>
<dbReference type="EMBL" id="JAPTYD010000108">
    <property type="protein sequence ID" value="MCZ0964470.1"/>
    <property type="molecule type" value="Genomic_DNA"/>
</dbReference>
<organism evidence="7 8">
    <name type="scientific">Paracoccus benzoatiresistens</name>
    <dbReference type="NCBI Taxonomy" id="2997341"/>
    <lineage>
        <taxon>Bacteria</taxon>
        <taxon>Pseudomonadati</taxon>
        <taxon>Pseudomonadota</taxon>
        <taxon>Alphaproteobacteria</taxon>
        <taxon>Rhodobacterales</taxon>
        <taxon>Paracoccaceae</taxon>
        <taxon>Paracoccus</taxon>
    </lineage>
</organism>
<evidence type="ECO:0000313" key="7">
    <source>
        <dbReference type="EMBL" id="MCZ0964470.1"/>
    </source>
</evidence>
<comment type="similarity">
    <text evidence="2">Belongs to the autoinducer-2 exporter (AI-2E) (TC 2.A.86) family.</text>
</comment>
<evidence type="ECO:0000256" key="1">
    <source>
        <dbReference type="ARBA" id="ARBA00004141"/>
    </source>
</evidence>
<evidence type="ECO:0000256" key="2">
    <source>
        <dbReference type="ARBA" id="ARBA00009773"/>
    </source>
</evidence>
<evidence type="ECO:0000256" key="6">
    <source>
        <dbReference type="SAM" id="Phobius"/>
    </source>
</evidence>
<keyword evidence="8" id="KW-1185">Reference proteome</keyword>
<keyword evidence="3 6" id="KW-0812">Transmembrane</keyword>
<dbReference type="InterPro" id="IPR002549">
    <property type="entry name" value="AI-2E-like"/>
</dbReference>
<feature type="transmembrane region" description="Helical" evidence="6">
    <location>
        <begin position="7"/>
        <end position="34"/>
    </location>
</feature>
<dbReference type="RefSeq" id="WP_268944560.1">
    <property type="nucleotide sequence ID" value="NZ_JAPTYD010000108.1"/>
</dbReference>
<protein>
    <submittedName>
        <fullName evidence="7">AI-2E family transporter</fullName>
    </submittedName>
</protein>
<evidence type="ECO:0000256" key="3">
    <source>
        <dbReference type="ARBA" id="ARBA00022692"/>
    </source>
</evidence>
<feature type="transmembrane region" description="Helical" evidence="6">
    <location>
        <begin position="40"/>
        <end position="59"/>
    </location>
</feature>
<gene>
    <name evidence="7" type="ORF">OU682_23250</name>
</gene>
<evidence type="ECO:0000256" key="4">
    <source>
        <dbReference type="ARBA" id="ARBA00022989"/>
    </source>
</evidence>
<sequence>GVAGAGLLALVILALCIVQVGPALVVLPVLVWGWLTLPPAGALVLTGMLVPLTFMDNVLKPLLMGRGLGTPVLVIFMGVIGGTLSFGLIGLFVGPVVLAVFYDLVVVWLRQDPDAAAGR</sequence>
<accession>A0ABT4JBF7</accession>
<evidence type="ECO:0000313" key="8">
    <source>
        <dbReference type="Proteomes" id="UP001149822"/>
    </source>
</evidence>
<evidence type="ECO:0000256" key="5">
    <source>
        <dbReference type="ARBA" id="ARBA00023136"/>
    </source>
</evidence>
<keyword evidence="5 6" id="KW-0472">Membrane</keyword>
<comment type="subcellular location">
    <subcellularLocation>
        <location evidence="1">Membrane</location>
        <topology evidence="1">Multi-pass membrane protein</topology>
    </subcellularLocation>
</comment>
<reference evidence="7" key="1">
    <citation type="submission" date="2022-12" db="EMBL/GenBank/DDBJ databases">
        <title>Paracoccus sp. EF6 isolated from a lake water.</title>
        <authorList>
            <person name="Liu H."/>
        </authorList>
    </citation>
    <scope>NUCLEOTIDE SEQUENCE</scope>
    <source>
        <strain evidence="7">EF6</strain>
    </source>
</reference>